<dbReference type="EMBL" id="CM004396">
    <property type="protein sequence ID" value="OAY39317.1"/>
    <property type="molecule type" value="Genomic_DNA"/>
</dbReference>
<evidence type="ECO:0000313" key="1">
    <source>
        <dbReference type="EMBL" id="OAY39317.1"/>
    </source>
</evidence>
<gene>
    <name evidence="1" type="ORF">MANES_10G084900</name>
</gene>
<organism evidence="1">
    <name type="scientific">Manihot esculenta</name>
    <name type="common">Cassava</name>
    <name type="synonym">Jatropha manihot</name>
    <dbReference type="NCBI Taxonomy" id="3983"/>
    <lineage>
        <taxon>Eukaryota</taxon>
        <taxon>Viridiplantae</taxon>
        <taxon>Streptophyta</taxon>
        <taxon>Embryophyta</taxon>
        <taxon>Tracheophyta</taxon>
        <taxon>Spermatophyta</taxon>
        <taxon>Magnoliopsida</taxon>
        <taxon>eudicotyledons</taxon>
        <taxon>Gunneridae</taxon>
        <taxon>Pentapetalae</taxon>
        <taxon>rosids</taxon>
        <taxon>fabids</taxon>
        <taxon>Malpighiales</taxon>
        <taxon>Euphorbiaceae</taxon>
        <taxon>Crotonoideae</taxon>
        <taxon>Manihoteae</taxon>
        <taxon>Manihot</taxon>
    </lineage>
</organism>
<reference evidence="1" key="1">
    <citation type="submission" date="2016-02" db="EMBL/GenBank/DDBJ databases">
        <title>WGS assembly of Manihot esculenta.</title>
        <authorList>
            <person name="Bredeson J.V."/>
            <person name="Prochnik S.E."/>
            <person name="Lyons J.B."/>
            <person name="Schmutz J."/>
            <person name="Grimwood J."/>
            <person name="Vrebalov J."/>
            <person name="Bart R.S."/>
            <person name="Amuge T."/>
            <person name="Ferguson M.E."/>
            <person name="Green R."/>
            <person name="Putnam N."/>
            <person name="Stites J."/>
            <person name="Rounsley S."/>
            <person name="Rokhsar D.S."/>
        </authorList>
    </citation>
    <scope>NUCLEOTIDE SEQUENCE [LARGE SCALE GENOMIC DNA]</scope>
    <source>
        <tissue evidence="1">Leaf</tissue>
    </source>
</reference>
<accession>A0A2C9V621</accession>
<protein>
    <submittedName>
        <fullName evidence="1">Uncharacterized protein</fullName>
    </submittedName>
</protein>
<name>A0A2C9V621_MANES</name>
<dbReference type="AlphaFoldDB" id="A0A2C9V621"/>
<proteinExistence type="predicted"/>
<sequence>MAAVEPLSLSGSASLAFSPSSIHSHSCLASRRSLPVTAHFHSSTSYQLSASLGLSISWVSSVLSPRPVSL</sequence>